<evidence type="ECO:0000313" key="3">
    <source>
        <dbReference type="EMBL" id="CAB4835399.1"/>
    </source>
</evidence>
<reference evidence="2" key="1">
    <citation type="submission" date="2020-05" db="EMBL/GenBank/DDBJ databases">
        <authorList>
            <person name="Chiriac C."/>
            <person name="Salcher M."/>
            <person name="Ghai R."/>
            <person name="Kavagutti S V."/>
        </authorList>
    </citation>
    <scope>NUCLEOTIDE SEQUENCE</scope>
</reference>
<dbReference type="EMBL" id="CAESGF010000008">
    <property type="protein sequence ID" value="CAB4363846.1"/>
    <property type="molecule type" value="Genomic_DNA"/>
</dbReference>
<dbReference type="EMBL" id="CAFBOL010000085">
    <property type="protein sequence ID" value="CAB5005109.1"/>
    <property type="molecule type" value="Genomic_DNA"/>
</dbReference>
<dbReference type="EMBL" id="CAFBIY010000006">
    <property type="protein sequence ID" value="CAB4846373.1"/>
    <property type="molecule type" value="Genomic_DNA"/>
</dbReference>
<evidence type="ECO:0000313" key="6">
    <source>
        <dbReference type="EMBL" id="CAB5005109.1"/>
    </source>
</evidence>
<proteinExistence type="predicted"/>
<name>A0A6J6PXB7_9ZZZZ</name>
<dbReference type="Gene3D" id="3.40.50.1110">
    <property type="entry name" value="SGNH hydrolase"/>
    <property type="match status" value="1"/>
</dbReference>
<dbReference type="AlphaFoldDB" id="A0A6J6PXB7"/>
<sequence length="232" mass="24678">MQLLPLPPPPAYGGCLTGSVAKVATWVDSAQRWSVGTMSTNWKVVFHAEVGVRGPVAVVGDSLTLGAENATMRELLAAGYGPICIDGGVARRMTVGGTSSVSNAVNVIARIKASDPWWAKPDVRWVLAIGTNDARMTNMPSYPTTIQEGIAAVGVSNFPIFWIDVRTRVLYNLPAEDLWNANLHRPGVSVIGWAAAVDLSPATYINSTDYIHLLSAGNALRGQLIRLALDAA</sequence>
<evidence type="ECO:0000313" key="4">
    <source>
        <dbReference type="EMBL" id="CAB4846373.1"/>
    </source>
</evidence>
<protein>
    <submittedName>
        <fullName evidence="2">Unannotated protein</fullName>
    </submittedName>
</protein>
<evidence type="ECO:0000313" key="1">
    <source>
        <dbReference type="EMBL" id="CAB4363846.1"/>
    </source>
</evidence>
<evidence type="ECO:0000313" key="5">
    <source>
        <dbReference type="EMBL" id="CAB4957859.1"/>
    </source>
</evidence>
<gene>
    <name evidence="2" type="ORF">UFOPK2656_00012</name>
    <name evidence="3" type="ORF">UFOPK3099_02755</name>
    <name evidence="4" type="ORF">UFOPK3267_00214</name>
    <name evidence="5" type="ORF">UFOPK3651_03313</name>
    <name evidence="6" type="ORF">UFOPK3931_02461</name>
    <name evidence="1" type="ORF">UFOPK4189_01616</name>
</gene>
<dbReference type="EMBL" id="CAFBMT010000036">
    <property type="protein sequence ID" value="CAB4957859.1"/>
    <property type="molecule type" value="Genomic_DNA"/>
</dbReference>
<organism evidence="2">
    <name type="scientific">freshwater metagenome</name>
    <dbReference type="NCBI Taxonomy" id="449393"/>
    <lineage>
        <taxon>unclassified sequences</taxon>
        <taxon>metagenomes</taxon>
        <taxon>ecological metagenomes</taxon>
    </lineage>
</organism>
<evidence type="ECO:0000313" key="2">
    <source>
        <dbReference type="EMBL" id="CAB4700444.1"/>
    </source>
</evidence>
<dbReference type="InterPro" id="IPR036514">
    <property type="entry name" value="SGNH_hydro_sf"/>
</dbReference>
<accession>A0A6J6PXB7</accession>
<dbReference type="SUPFAM" id="SSF52266">
    <property type="entry name" value="SGNH hydrolase"/>
    <property type="match status" value="1"/>
</dbReference>
<dbReference type="EMBL" id="CAFAAV010000307">
    <property type="protein sequence ID" value="CAB4835399.1"/>
    <property type="molecule type" value="Genomic_DNA"/>
</dbReference>
<dbReference type="EMBL" id="CAEZYF010000001">
    <property type="protein sequence ID" value="CAB4700444.1"/>
    <property type="molecule type" value="Genomic_DNA"/>
</dbReference>